<name>D2RFY1_ARCPA</name>
<accession>D2RFY1</accession>
<dbReference type="KEGG" id="apo:Arcpr_0134"/>
<dbReference type="NCBIfam" id="TIGR00336">
    <property type="entry name" value="pyrE"/>
    <property type="match status" value="1"/>
</dbReference>
<comment type="pathway">
    <text evidence="1 6">Pyrimidine metabolism; UMP biosynthesis via de novo pathway; UMP from orotate: step 1/2.</text>
</comment>
<reference evidence="8 9" key="1">
    <citation type="journal article" date="2010" name="Stand. Genomic Sci.">
        <title>Complete genome sequence of Archaeoglobus profundus type strain (AV18).</title>
        <authorList>
            <person name="von Jan M."/>
            <person name="Lapidus A."/>
            <person name="Del Rio T.G."/>
            <person name="Copeland A."/>
            <person name="Tice H."/>
            <person name="Cheng J.F."/>
            <person name="Lucas S."/>
            <person name="Chen F."/>
            <person name="Nolan M."/>
            <person name="Goodwin L."/>
            <person name="Han C."/>
            <person name="Pitluck S."/>
            <person name="Liolios K."/>
            <person name="Ivanova N."/>
            <person name="Mavromatis K."/>
            <person name="Ovchinnikova G."/>
            <person name="Chertkov O."/>
            <person name="Pati A."/>
            <person name="Chen A."/>
            <person name="Palaniappan K."/>
            <person name="Land M."/>
            <person name="Hauser L."/>
            <person name="Chang Y.J."/>
            <person name="Jeffries C.D."/>
            <person name="Saunders E."/>
            <person name="Brettin T."/>
            <person name="Detter J.C."/>
            <person name="Chain P."/>
            <person name="Eichinger K."/>
            <person name="Huber H."/>
            <person name="Spring S."/>
            <person name="Rohde M."/>
            <person name="Goker M."/>
            <person name="Wirth R."/>
            <person name="Woyke T."/>
            <person name="Bristow J."/>
            <person name="Eisen J.A."/>
            <person name="Markowitz V."/>
            <person name="Hugenholtz P."/>
            <person name="Kyrpides N.C."/>
            <person name="Klenk H.P."/>
        </authorList>
    </citation>
    <scope>NUCLEOTIDE SEQUENCE [LARGE SCALE GENOMIC DNA]</scope>
    <source>
        <strain evidence="9">DSM 5631 / JCM 9629 / NBRC 100127 / Av18</strain>
    </source>
</reference>
<sequence length="171" mass="18808">MKEKLIDMLKEIGALKFGEFILSSGKKSNVYVDIKIACTYPEILRTVAKLMAEKVKGIDFDKIACIELGGVPLAVALSLETNKPYVIFRKEKKSYGVGGDLIGTIEEGERIVVVEDVTTTGKSAYSVVRRVEERGGKVVAVLTVVDRNEGARELIPNLIPIVELKELLENI</sequence>
<comment type="function">
    <text evidence="6">Catalyzes the transfer of a ribosyl phosphate group from 5-phosphoribose 1-diphosphate to orotate, leading to the formation of orotidine monophosphate (OMP).</text>
</comment>
<evidence type="ECO:0000256" key="3">
    <source>
        <dbReference type="ARBA" id="ARBA00022676"/>
    </source>
</evidence>
<comment type="catalytic activity">
    <reaction evidence="6">
        <text>orotidine 5'-phosphate + diphosphate = orotate + 5-phospho-alpha-D-ribose 1-diphosphate</text>
        <dbReference type="Rhea" id="RHEA:10380"/>
        <dbReference type="ChEBI" id="CHEBI:30839"/>
        <dbReference type="ChEBI" id="CHEBI:33019"/>
        <dbReference type="ChEBI" id="CHEBI:57538"/>
        <dbReference type="ChEBI" id="CHEBI:58017"/>
        <dbReference type="EC" id="2.4.2.10"/>
    </reaction>
</comment>
<proteinExistence type="inferred from homology"/>
<feature type="binding site" description="in other chain" evidence="6">
    <location>
        <begin position="115"/>
        <end position="123"/>
    </location>
    <ligand>
        <name>5-phospho-alpha-D-ribose 1-diphosphate</name>
        <dbReference type="ChEBI" id="CHEBI:58017"/>
        <note>ligand shared between dimeric partners</note>
    </ligand>
</feature>
<dbReference type="GeneID" id="8738782"/>
<dbReference type="InterPro" id="IPR023031">
    <property type="entry name" value="OPRT"/>
</dbReference>
<dbReference type="EMBL" id="CP001857">
    <property type="protein sequence ID" value="ADB57206.1"/>
    <property type="molecule type" value="Genomic_DNA"/>
</dbReference>
<comment type="cofactor">
    <cofactor evidence="6">
        <name>Mg(2+)</name>
        <dbReference type="ChEBI" id="CHEBI:18420"/>
    </cofactor>
</comment>
<evidence type="ECO:0000256" key="2">
    <source>
        <dbReference type="ARBA" id="ARBA00011971"/>
    </source>
</evidence>
<dbReference type="GO" id="GO:0019856">
    <property type="term" value="P:pyrimidine nucleobase biosynthetic process"/>
    <property type="evidence" value="ECO:0007669"/>
    <property type="project" value="TreeGrafter"/>
</dbReference>
<keyword evidence="3 6" id="KW-0328">Glycosyltransferase</keyword>
<comment type="subunit">
    <text evidence="6">Homodimer.</text>
</comment>
<keyword evidence="4 6" id="KW-0808">Transferase</keyword>
<evidence type="ECO:0000256" key="1">
    <source>
        <dbReference type="ARBA" id="ARBA00004889"/>
    </source>
</evidence>
<dbReference type="SUPFAM" id="SSF53271">
    <property type="entry name" value="PRTase-like"/>
    <property type="match status" value="1"/>
</dbReference>
<comment type="caution">
    <text evidence="6">Lacks conserved residue(s) required for the propagation of feature annotation.</text>
</comment>
<dbReference type="UniPathway" id="UPA00070">
    <property type="reaction ID" value="UER00119"/>
</dbReference>
<evidence type="ECO:0000256" key="4">
    <source>
        <dbReference type="ARBA" id="ARBA00022679"/>
    </source>
</evidence>
<evidence type="ECO:0000256" key="6">
    <source>
        <dbReference type="HAMAP-Rule" id="MF_01208"/>
    </source>
</evidence>
<evidence type="ECO:0000256" key="5">
    <source>
        <dbReference type="ARBA" id="ARBA00022975"/>
    </source>
</evidence>
<dbReference type="InterPro" id="IPR000836">
    <property type="entry name" value="PRTase_dom"/>
</dbReference>
<dbReference type="HAMAP" id="MF_01208">
    <property type="entry name" value="PyrE"/>
    <property type="match status" value="1"/>
</dbReference>
<feature type="binding site" evidence="6">
    <location>
        <position position="93"/>
    </location>
    <ligand>
        <name>5-phospho-alpha-D-ribose 1-diphosphate</name>
        <dbReference type="ChEBI" id="CHEBI:58017"/>
        <note>ligand shared between dimeric partners</note>
    </ligand>
</feature>
<keyword evidence="9" id="KW-1185">Reference proteome</keyword>
<dbReference type="Gene3D" id="3.40.50.2020">
    <property type="match status" value="1"/>
</dbReference>
<dbReference type="PaxDb" id="572546-Arcpr_0134"/>
<evidence type="ECO:0000313" key="8">
    <source>
        <dbReference type="EMBL" id="ADB57206.1"/>
    </source>
</evidence>
<dbReference type="Proteomes" id="UP000001901">
    <property type="component" value="Chromosome"/>
</dbReference>
<comment type="similarity">
    <text evidence="6">Belongs to the purine/pyrimidine phosphoribosyltransferase family. PyrE subfamily.</text>
</comment>
<feature type="domain" description="Phosphoribosyltransferase" evidence="7">
    <location>
        <begin position="41"/>
        <end position="153"/>
    </location>
</feature>
<dbReference type="InterPro" id="IPR029057">
    <property type="entry name" value="PRTase-like"/>
</dbReference>
<dbReference type="GO" id="GO:0000287">
    <property type="term" value="F:magnesium ion binding"/>
    <property type="evidence" value="ECO:0007669"/>
    <property type="project" value="UniProtKB-UniRule"/>
</dbReference>
<evidence type="ECO:0000259" key="7">
    <source>
        <dbReference type="Pfam" id="PF00156"/>
    </source>
</evidence>
<dbReference type="CDD" id="cd06223">
    <property type="entry name" value="PRTases_typeI"/>
    <property type="match status" value="1"/>
</dbReference>
<dbReference type="RefSeq" id="WP_012939542.1">
    <property type="nucleotide sequence ID" value="NC_013741.1"/>
</dbReference>
<organism evidence="8 9">
    <name type="scientific">Archaeoglobus profundus (strain DSM 5631 / JCM 9629 / NBRC 100127 / Av18)</name>
    <dbReference type="NCBI Taxonomy" id="572546"/>
    <lineage>
        <taxon>Archaea</taxon>
        <taxon>Methanobacteriati</taxon>
        <taxon>Methanobacteriota</taxon>
        <taxon>Archaeoglobi</taxon>
        <taxon>Archaeoglobales</taxon>
        <taxon>Archaeoglobaceae</taxon>
        <taxon>Archaeoglobus</taxon>
    </lineage>
</organism>
<feature type="binding site" description="in other chain" evidence="6">
    <location>
        <position position="90"/>
    </location>
    <ligand>
        <name>5-phospho-alpha-D-ribose 1-diphosphate</name>
        <dbReference type="ChEBI" id="CHEBI:58017"/>
        <note>ligand shared between dimeric partners</note>
    </ligand>
</feature>
<feature type="binding site" evidence="6">
    <location>
        <position position="147"/>
    </location>
    <ligand>
        <name>orotate</name>
        <dbReference type="ChEBI" id="CHEBI:30839"/>
    </ligand>
</feature>
<dbReference type="eggNOG" id="arCOG00029">
    <property type="taxonomic scope" value="Archaea"/>
</dbReference>
<keyword evidence="6" id="KW-0460">Magnesium</keyword>
<dbReference type="EC" id="2.4.2.10" evidence="2 6"/>
<dbReference type="GO" id="GO:0004588">
    <property type="term" value="F:orotate phosphoribosyltransferase activity"/>
    <property type="evidence" value="ECO:0007669"/>
    <property type="project" value="UniProtKB-UniRule"/>
</dbReference>
<gene>
    <name evidence="6" type="primary">pyrE</name>
    <name evidence="8" type="ordered locus">Arcpr_0134</name>
</gene>
<feature type="binding site" evidence="6">
    <location>
        <position position="119"/>
    </location>
    <ligand>
        <name>orotate</name>
        <dbReference type="ChEBI" id="CHEBI:30839"/>
    </ligand>
</feature>
<dbReference type="HOGENOM" id="CLU_074878_2_0_2"/>
<dbReference type="InterPro" id="IPR004467">
    <property type="entry name" value="Or_phspho_trans_dom"/>
</dbReference>
<dbReference type="AlphaFoldDB" id="D2RFY1"/>
<feature type="binding site" evidence="6">
    <location>
        <position position="89"/>
    </location>
    <ligand>
        <name>5-phospho-alpha-D-ribose 1-diphosphate</name>
        <dbReference type="ChEBI" id="CHEBI:58017"/>
        <note>ligand shared between dimeric partners</note>
    </ligand>
</feature>
<protein>
    <recommendedName>
        <fullName evidence="2 6">Orotate phosphoribosyltransferase</fullName>
        <shortName evidence="6">OPRT</shortName>
        <shortName evidence="6">OPRTase</shortName>
        <ecNumber evidence="2 6">2.4.2.10</ecNumber>
    </recommendedName>
</protein>
<dbReference type="Pfam" id="PF00156">
    <property type="entry name" value="Pribosyltran"/>
    <property type="match status" value="1"/>
</dbReference>
<evidence type="ECO:0000313" key="9">
    <source>
        <dbReference type="Proteomes" id="UP000001901"/>
    </source>
</evidence>
<dbReference type="OrthoDB" id="9089at2157"/>
<keyword evidence="5 6" id="KW-0665">Pyrimidine biosynthesis</keyword>
<dbReference type="PANTHER" id="PTHR19278:SF9">
    <property type="entry name" value="URIDINE 5'-MONOPHOSPHATE SYNTHASE"/>
    <property type="match status" value="1"/>
</dbReference>
<dbReference type="PANTHER" id="PTHR19278">
    <property type="entry name" value="OROTATE PHOSPHORIBOSYLTRANSFERASE"/>
    <property type="match status" value="1"/>
</dbReference>
<dbReference type="STRING" id="572546.Arcpr_0134"/>
<dbReference type="GO" id="GO:0044205">
    <property type="term" value="P:'de novo' UMP biosynthetic process"/>
    <property type="evidence" value="ECO:0007669"/>
    <property type="project" value="UniProtKB-UniRule"/>
</dbReference>